<organism evidence="8 9">
    <name type="scientific">Lutibacter profundi</name>
    <dbReference type="NCBI Taxonomy" id="1622118"/>
    <lineage>
        <taxon>Bacteria</taxon>
        <taxon>Pseudomonadati</taxon>
        <taxon>Bacteroidota</taxon>
        <taxon>Flavobacteriia</taxon>
        <taxon>Flavobacteriales</taxon>
        <taxon>Flavobacteriaceae</taxon>
        <taxon>Lutibacter</taxon>
    </lineage>
</organism>
<dbReference type="SMART" id="SM00421">
    <property type="entry name" value="HTH_LUXR"/>
    <property type="match status" value="1"/>
</dbReference>
<evidence type="ECO:0000256" key="4">
    <source>
        <dbReference type="ARBA" id="ARBA00023163"/>
    </source>
</evidence>
<dbReference type="PANTHER" id="PTHR44688">
    <property type="entry name" value="DNA-BINDING TRANSCRIPTIONAL ACTIVATOR DEVR_DOSR"/>
    <property type="match status" value="1"/>
</dbReference>
<dbReference type="SUPFAM" id="SSF46894">
    <property type="entry name" value="C-terminal effector domain of the bipartite response regulators"/>
    <property type="match status" value="1"/>
</dbReference>
<dbReference type="Pfam" id="PF00196">
    <property type="entry name" value="GerE"/>
    <property type="match status" value="1"/>
</dbReference>
<dbReference type="Gene3D" id="3.40.50.2300">
    <property type="match status" value="1"/>
</dbReference>
<evidence type="ECO:0008006" key="10">
    <source>
        <dbReference type="Google" id="ProtNLM"/>
    </source>
</evidence>
<dbReference type="PROSITE" id="PS00622">
    <property type="entry name" value="HTH_LUXR_1"/>
    <property type="match status" value="1"/>
</dbReference>
<gene>
    <name evidence="8" type="ORF">Lupro_03380</name>
</gene>
<keyword evidence="3" id="KW-0238">DNA-binding</keyword>
<keyword evidence="9" id="KW-1185">Reference proteome</keyword>
<dbReference type="PROSITE" id="PS50110">
    <property type="entry name" value="RESPONSE_REGULATORY"/>
    <property type="match status" value="1"/>
</dbReference>
<dbReference type="InterPro" id="IPR011006">
    <property type="entry name" value="CheY-like_superfamily"/>
</dbReference>
<evidence type="ECO:0000313" key="8">
    <source>
        <dbReference type="EMBL" id="AMC10350.1"/>
    </source>
</evidence>
<evidence type="ECO:0000256" key="2">
    <source>
        <dbReference type="ARBA" id="ARBA00023015"/>
    </source>
</evidence>
<dbReference type="STRING" id="1622118.Lupro_03380"/>
<dbReference type="CDD" id="cd17535">
    <property type="entry name" value="REC_NarL-like"/>
    <property type="match status" value="1"/>
</dbReference>
<dbReference type="PANTHER" id="PTHR44688:SF16">
    <property type="entry name" value="DNA-BINDING TRANSCRIPTIONAL ACTIVATOR DEVR_DOSR"/>
    <property type="match status" value="1"/>
</dbReference>
<comment type="caution">
    <text evidence="5">Lacks conserved residue(s) required for the propagation of feature annotation.</text>
</comment>
<dbReference type="CDD" id="cd06170">
    <property type="entry name" value="LuxR_C_like"/>
    <property type="match status" value="1"/>
</dbReference>
<dbReference type="InterPro" id="IPR001789">
    <property type="entry name" value="Sig_transdc_resp-reg_receiver"/>
</dbReference>
<dbReference type="InterPro" id="IPR058245">
    <property type="entry name" value="NreC/VraR/RcsB-like_REC"/>
</dbReference>
<evidence type="ECO:0000259" key="6">
    <source>
        <dbReference type="PROSITE" id="PS50043"/>
    </source>
</evidence>
<dbReference type="Pfam" id="PF00072">
    <property type="entry name" value="Response_reg"/>
    <property type="match status" value="1"/>
</dbReference>
<dbReference type="OrthoDB" id="965844at2"/>
<dbReference type="GO" id="GO:0000160">
    <property type="term" value="P:phosphorelay signal transduction system"/>
    <property type="evidence" value="ECO:0007669"/>
    <property type="project" value="InterPro"/>
</dbReference>
<accession>A0A0X8G5E2</accession>
<dbReference type="InterPro" id="IPR000792">
    <property type="entry name" value="Tscrpt_reg_LuxR_C"/>
</dbReference>
<feature type="domain" description="Response regulatory" evidence="7">
    <location>
        <begin position="5"/>
        <end position="121"/>
    </location>
</feature>
<feature type="domain" description="HTH luxR-type" evidence="6">
    <location>
        <begin position="144"/>
        <end position="209"/>
    </location>
</feature>
<dbReference type="RefSeq" id="WP_068206269.1">
    <property type="nucleotide sequence ID" value="NZ_CP013355.1"/>
</dbReference>
<dbReference type="AlphaFoldDB" id="A0A0X8G5E2"/>
<dbReference type="InterPro" id="IPR016032">
    <property type="entry name" value="Sig_transdc_resp-reg_C-effctor"/>
</dbReference>
<evidence type="ECO:0000256" key="5">
    <source>
        <dbReference type="PROSITE-ProRule" id="PRU00169"/>
    </source>
</evidence>
<keyword evidence="1" id="KW-0597">Phosphoprotein</keyword>
<evidence type="ECO:0000259" key="7">
    <source>
        <dbReference type="PROSITE" id="PS50110"/>
    </source>
</evidence>
<sequence>MSNINIVHATSDTLVRIGLKSILFKGGGINTLYNAENNQVLFETLSNKKPDLLIMNCDQSNSFSINDIKQVKQLHANTKILIISTDKNPTYILSILELGVHGYLTRECDEGELINAIFAIANNEKFYCNKIINIILEKKLNSNDDCDPTSLSQRETEITTLIAKGMTSKEIATKLFLSPHTINTHRKNIMKKLGVKSASELVLYAVNVGLIYP</sequence>
<dbReference type="PROSITE" id="PS50043">
    <property type="entry name" value="HTH_LUXR_2"/>
    <property type="match status" value="1"/>
</dbReference>
<reference evidence="8 9" key="2">
    <citation type="journal article" date="2016" name="Int. J. Syst. Evol. Microbiol.">
        <title>Lutibacter profundi sp. nov., isolated from a deep-sea hydrothermal system on the Arctic Mid-Ocean Ridge and emended description of the genus Lutibacter.</title>
        <authorList>
            <person name="Le Moine Bauer S."/>
            <person name="Roalkvam I."/>
            <person name="Steen I.H."/>
            <person name="Dahle H."/>
        </authorList>
    </citation>
    <scope>NUCLEOTIDE SEQUENCE [LARGE SCALE GENOMIC DNA]</scope>
    <source>
        <strain evidence="8 9">LP1</strain>
    </source>
</reference>
<name>A0A0X8G5E2_9FLAO</name>
<keyword evidence="2" id="KW-0805">Transcription regulation</keyword>
<evidence type="ECO:0000256" key="3">
    <source>
        <dbReference type="ARBA" id="ARBA00023125"/>
    </source>
</evidence>
<dbReference type="EMBL" id="CP013355">
    <property type="protein sequence ID" value="AMC10350.1"/>
    <property type="molecule type" value="Genomic_DNA"/>
</dbReference>
<evidence type="ECO:0000313" key="9">
    <source>
        <dbReference type="Proteomes" id="UP000059672"/>
    </source>
</evidence>
<dbReference type="GO" id="GO:0003677">
    <property type="term" value="F:DNA binding"/>
    <property type="evidence" value="ECO:0007669"/>
    <property type="project" value="UniProtKB-KW"/>
</dbReference>
<evidence type="ECO:0000256" key="1">
    <source>
        <dbReference type="ARBA" id="ARBA00022553"/>
    </source>
</evidence>
<reference evidence="9" key="1">
    <citation type="submission" date="2015-12" db="EMBL/GenBank/DDBJ databases">
        <title>Complete genome sequence of Lutibacter profundus strain LP1.</title>
        <authorList>
            <person name="Wissuwa J."/>
            <person name="Le Moine Bauer S."/>
            <person name="Stokke R."/>
            <person name="Dahle H."/>
            <person name="Steen I.H."/>
        </authorList>
    </citation>
    <scope>NUCLEOTIDE SEQUENCE [LARGE SCALE GENOMIC DNA]</scope>
    <source>
        <strain evidence="9">LP1</strain>
    </source>
</reference>
<dbReference type="PRINTS" id="PR00038">
    <property type="entry name" value="HTHLUXR"/>
</dbReference>
<dbReference type="KEGG" id="lut:Lupro_03380"/>
<keyword evidence="4" id="KW-0804">Transcription</keyword>
<dbReference type="Proteomes" id="UP000059672">
    <property type="component" value="Chromosome"/>
</dbReference>
<proteinExistence type="predicted"/>
<protein>
    <recommendedName>
        <fullName evidence="10">LuxR family transcriptional regulator</fullName>
    </recommendedName>
</protein>
<dbReference type="SUPFAM" id="SSF52172">
    <property type="entry name" value="CheY-like"/>
    <property type="match status" value="1"/>
</dbReference>
<dbReference type="GO" id="GO:0006355">
    <property type="term" value="P:regulation of DNA-templated transcription"/>
    <property type="evidence" value="ECO:0007669"/>
    <property type="project" value="InterPro"/>
</dbReference>